<protein>
    <submittedName>
        <fullName evidence="1">Uncharacterized protein</fullName>
    </submittedName>
</protein>
<organism evidence="1">
    <name type="scientific">Marseillevirus sp</name>
    <dbReference type="NCBI Taxonomy" id="2809551"/>
    <lineage>
        <taxon>Viruses</taxon>
        <taxon>Varidnaviria</taxon>
        <taxon>Bamfordvirae</taxon>
        <taxon>Nucleocytoviricota</taxon>
        <taxon>Megaviricetes</taxon>
        <taxon>Pimascovirales</taxon>
        <taxon>Pimascovirales incertae sedis</taxon>
        <taxon>Marseilleviridae</taxon>
        <taxon>Marseillevirus</taxon>
    </lineage>
</organism>
<name>A0AA96EQH8_9VIRU</name>
<dbReference type="EMBL" id="OR343189">
    <property type="protein sequence ID" value="WNL50478.1"/>
    <property type="molecule type" value="Genomic_DNA"/>
</dbReference>
<reference evidence="1" key="1">
    <citation type="submission" date="2023-07" db="EMBL/GenBank/DDBJ databases">
        <authorList>
            <person name="Xia Y."/>
        </authorList>
    </citation>
    <scope>NUCLEOTIDE SEQUENCE</scope>
    <source>
        <strain evidence="1">E</strain>
    </source>
</reference>
<accession>A0AA96EQH8</accession>
<gene>
    <name evidence="1" type="ORF">MarDSR_439</name>
</gene>
<sequence>MHRFLEKREAVVWSCVSGDEPNPEKYVVFDGEKLPCLPDGRKHGRWIWGDIFVREELWSFGELQHYSCDGPSLFTECSFRGGMIQKLSHCDKAHKKIAHDYDGYGRVTKVEYFSFGNGSSEGVLEFLWSENNLVRSVNGEITESYSSIILKKNTSASSPMYLYNGVPFLDGVLAAKSSYLEGERDGVWQRFMFPYMAFLDKFH</sequence>
<proteinExistence type="predicted"/>
<evidence type="ECO:0000313" key="1">
    <source>
        <dbReference type="EMBL" id="WNL50478.1"/>
    </source>
</evidence>